<feature type="compositionally biased region" description="Polar residues" evidence="1">
    <location>
        <begin position="17"/>
        <end position="50"/>
    </location>
</feature>
<feature type="region of interest" description="Disordered" evidence="1">
    <location>
        <begin position="1"/>
        <end position="91"/>
    </location>
</feature>
<sequence>MHQDLLDLHKEKHNPDGVQQNSTQVGAQAPVTSSGTSRPTMLAQSEPDQQTPDERRYPGRVRHKTRHSGTQGVAKTRRQANRHPDLHYPPVPGVGFRLKSATGAAQHPDGEPRTSLLQVREALEVRKVRHRRSDMDQSWNGCEVHPYRIQLGRRPRHHGFAGVRVVVARLVVRFSVRRAKIRRSSVRTISTVDRRKLRPRRGFCCSIQSSTRAVGLFISGAFSAQTVTSSSELLTVGDVSEIDSMLMADRCLHRIERCALADERLDRRLVDAHEHVDALLLPDGGRDEGPAALEVGLLGLLQQCPRVLVRRFDHRAEPQVLHGVLVPAVHARTVRQGGELPDQRVVHLLRCALEEATAPGEEERIAGEHRARFVRAWSFNVVADVGCCMARRGQTAHPQLPDRERVILPDAIRQPTDPVVIATVHGQLAPVRILAVALAQRLIPAGMVPVVPCARATSSTRSGSTGSTTAAWRVALQTTRYMKLSFSAGIFVTVMLAIAVCCVVSGRRCKLKLETGHGTRLVNRTGDSTGHLDHLPVK</sequence>
<dbReference type="InterPro" id="IPR018228">
    <property type="entry name" value="DNase_TatD-rel_CS"/>
</dbReference>
<dbReference type="AlphaFoldDB" id="A0A182Q4L0"/>
<feature type="compositionally biased region" description="Basic residues" evidence="1">
    <location>
        <begin position="58"/>
        <end position="67"/>
    </location>
</feature>
<reference evidence="3" key="2">
    <citation type="submission" date="2020-05" db="UniProtKB">
        <authorList>
            <consortium name="EnsemblMetazoa"/>
        </authorList>
    </citation>
    <scope>IDENTIFICATION</scope>
    <source>
        <strain evidence="3">FAR1</strain>
    </source>
</reference>
<dbReference type="Proteomes" id="UP000075886">
    <property type="component" value="Unassembled WGS sequence"/>
</dbReference>
<name>A0A182Q4L0_9DIPT</name>
<evidence type="ECO:0000256" key="2">
    <source>
        <dbReference type="SAM" id="Phobius"/>
    </source>
</evidence>
<keyword evidence="2" id="KW-0472">Membrane</keyword>
<dbReference type="EnsemblMetazoa" id="AFAF002963-RA">
    <property type="protein sequence ID" value="AFAF002963-PA"/>
    <property type="gene ID" value="AFAF002963"/>
</dbReference>
<protein>
    <submittedName>
        <fullName evidence="3">Uncharacterized protein</fullName>
    </submittedName>
</protein>
<dbReference type="EMBL" id="AXCN02002152">
    <property type="status" value="NOT_ANNOTATED_CDS"/>
    <property type="molecule type" value="Genomic_DNA"/>
</dbReference>
<keyword evidence="4" id="KW-1185">Reference proteome</keyword>
<reference evidence="4" key="1">
    <citation type="submission" date="2014-01" db="EMBL/GenBank/DDBJ databases">
        <title>The Genome Sequence of Anopheles farauti FAR1 (V2).</title>
        <authorList>
            <consortium name="The Broad Institute Genomics Platform"/>
            <person name="Neafsey D.E."/>
            <person name="Besansky N."/>
            <person name="Howell P."/>
            <person name="Walton C."/>
            <person name="Young S.K."/>
            <person name="Zeng Q."/>
            <person name="Gargeya S."/>
            <person name="Fitzgerald M."/>
            <person name="Haas B."/>
            <person name="Abouelleil A."/>
            <person name="Allen A.W."/>
            <person name="Alvarado L."/>
            <person name="Arachchi H.M."/>
            <person name="Berlin A.M."/>
            <person name="Chapman S.B."/>
            <person name="Gainer-Dewar J."/>
            <person name="Goldberg J."/>
            <person name="Griggs A."/>
            <person name="Gujja S."/>
            <person name="Hansen M."/>
            <person name="Howarth C."/>
            <person name="Imamovic A."/>
            <person name="Ireland A."/>
            <person name="Larimer J."/>
            <person name="McCowan C."/>
            <person name="Murphy C."/>
            <person name="Pearson M."/>
            <person name="Poon T.W."/>
            <person name="Priest M."/>
            <person name="Roberts A."/>
            <person name="Saif S."/>
            <person name="Shea T."/>
            <person name="Sisk P."/>
            <person name="Sykes S."/>
            <person name="Wortman J."/>
            <person name="Nusbaum C."/>
            <person name="Birren B."/>
        </authorList>
    </citation>
    <scope>NUCLEOTIDE SEQUENCE [LARGE SCALE GENOMIC DNA]</scope>
    <source>
        <strain evidence="4">FAR1</strain>
    </source>
</reference>
<feature type="transmembrane region" description="Helical" evidence="2">
    <location>
        <begin position="484"/>
        <end position="504"/>
    </location>
</feature>
<dbReference type="VEuPathDB" id="VectorBase:AFAF002963"/>
<dbReference type="PROSITE" id="PS01137">
    <property type="entry name" value="TATD_1"/>
    <property type="match status" value="1"/>
</dbReference>
<evidence type="ECO:0000313" key="4">
    <source>
        <dbReference type="Proteomes" id="UP000075886"/>
    </source>
</evidence>
<dbReference type="EMBL" id="AXCN02002151">
    <property type="status" value="NOT_ANNOTATED_CDS"/>
    <property type="molecule type" value="Genomic_DNA"/>
</dbReference>
<evidence type="ECO:0000256" key="1">
    <source>
        <dbReference type="SAM" id="MobiDB-lite"/>
    </source>
</evidence>
<keyword evidence="2" id="KW-0812">Transmembrane</keyword>
<evidence type="ECO:0000313" key="3">
    <source>
        <dbReference type="EnsemblMetazoa" id="AFAF002963-PA"/>
    </source>
</evidence>
<feature type="compositionally biased region" description="Basic and acidic residues" evidence="1">
    <location>
        <begin position="1"/>
        <end position="15"/>
    </location>
</feature>
<accession>A0A182Q4L0</accession>
<organism evidence="3 4">
    <name type="scientific">Anopheles farauti</name>
    <dbReference type="NCBI Taxonomy" id="69004"/>
    <lineage>
        <taxon>Eukaryota</taxon>
        <taxon>Metazoa</taxon>
        <taxon>Ecdysozoa</taxon>
        <taxon>Arthropoda</taxon>
        <taxon>Hexapoda</taxon>
        <taxon>Insecta</taxon>
        <taxon>Pterygota</taxon>
        <taxon>Neoptera</taxon>
        <taxon>Endopterygota</taxon>
        <taxon>Diptera</taxon>
        <taxon>Nematocera</taxon>
        <taxon>Culicoidea</taxon>
        <taxon>Culicidae</taxon>
        <taxon>Anophelinae</taxon>
        <taxon>Anopheles</taxon>
    </lineage>
</organism>
<keyword evidence="2" id="KW-1133">Transmembrane helix</keyword>
<proteinExistence type="predicted"/>